<sequence length="102" mass="11938">DVTEIEKWVNINNLELKKLLNIEVNVVIELHLLPVINHGSNVFDVEATVDKILKKQKFYALFRNSIQFQFVGIDMVNIYKEFRLELKYKFQSLTLSVILSAI</sequence>
<name>U9TVA8_RHIID</name>
<accession>U9TVA8</accession>
<dbReference type="AlphaFoldDB" id="U9TVA8"/>
<reference evidence="1" key="1">
    <citation type="submission" date="2013-07" db="EMBL/GenBank/DDBJ databases">
        <title>The genome of an arbuscular mycorrhizal fungus provides insights into the evolution of the oldest plant symbiosis.</title>
        <authorList>
            <consortium name="DOE Joint Genome Institute"/>
            <person name="Tisserant E."/>
            <person name="Malbreil M."/>
            <person name="Kuo A."/>
            <person name="Kohler A."/>
            <person name="Symeonidi A."/>
            <person name="Balestrini R."/>
            <person name="Charron P."/>
            <person name="Duensing N."/>
            <person name="Frei-dit-Frey N."/>
            <person name="Gianinazzi-Pearson V."/>
            <person name="Gilbert B."/>
            <person name="Handa Y."/>
            <person name="Hijri M."/>
            <person name="Kaul R."/>
            <person name="Kawaguchi M."/>
            <person name="Krajinski F."/>
            <person name="Lammers P."/>
            <person name="Lapierre D."/>
            <person name="Masclaux F.G."/>
            <person name="Murat C."/>
            <person name="Morin E."/>
            <person name="Ndikumana S."/>
            <person name="Pagni M."/>
            <person name="Petitpierre D."/>
            <person name="Requena N."/>
            <person name="Rosikiewicz P."/>
            <person name="Riley R."/>
            <person name="Saito K."/>
            <person name="San Clemente H."/>
            <person name="Shapiro H."/>
            <person name="van Tuinen D."/>
            <person name="Becard G."/>
            <person name="Bonfante P."/>
            <person name="Paszkowski U."/>
            <person name="Shachar-Hill Y."/>
            <person name="Young J.P."/>
            <person name="Sanders I.R."/>
            <person name="Henrissat B."/>
            <person name="Rensing S.A."/>
            <person name="Grigoriev I.V."/>
            <person name="Corradi N."/>
            <person name="Roux C."/>
            <person name="Martin F."/>
        </authorList>
    </citation>
    <scope>NUCLEOTIDE SEQUENCE</scope>
    <source>
        <strain evidence="1">DAOM 197198</strain>
    </source>
</reference>
<evidence type="ECO:0000313" key="1">
    <source>
        <dbReference type="EMBL" id="ESA12010.1"/>
    </source>
</evidence>
<proteinExistence type="predicted"/>
<dbReference type="EMBL" id="KI285369">
    <property type="protein sequence ID" value="ESA12010.1"/>
    <property type="molecule type" value="Genomic_DNA"/>
</dbReference>
<organism evidence="1">
    <name type="scientific">Rhizophagus irregularis (strain DAOM 181602 / DAOM 197198 / MUCL 43194)</name>
    <name type="common">Arbuscular mycorrhizal fungus</name>
    <name type="synonym">Glomus intraradices</name>
    <dbReference type="NCBI Taxonomy" id="747089"/>
    <lineage>
        <taxon>Eukaryota</taxon>
        <taxon>Fungi</taxon>
        <taxon>Fungi incertae sedis</taxon>
        <taxon>Mucoromycota</taxon>
        <taxon>Glomeromycotina</taxon>
        <taxon>Glomeromycetes</taxon>
        <taxon>Glomerales</taxon>
        <taxon>Glomeraceae</taxon>
        <taxon>Rhizophagus</taxon>
    </lineage>
</organism>
<dbReference type="HOGENOM" id="CLU_2284217_0_0_1"/>
<gene>
    <name evidence="1" type="ORF">GLOINDRAFT_96546</name>
</gene>
<feature type="non-terminal residue" evidence="1">
    <location>
        <position position="1"/>
    </location>
</feature>
<protein>
    <submittedName>
        <fullName evidence="1">Uncharacterized protein</fullName>
    </submittedName>
</protein>